<keyword evidence="2" id="KW-1133">Transmembrane helix</keyword>
<evidence type="ECO:0000313" key="4">
    <source>
        <dbReference type="EMBL" id="KAJ7306279.1"/>
    </source>
</evidence>
<comment type="caution">
    <text evidence="4">The sequence shown here is derived from an EMBL/GenBank/DDBJ whole genome shotgun (WGS) entry which is preliminary data.</text>
</comment>
<keyword evidence="2" id="KW-0472">Membrane</keyword>
<feature type="transmembrane region" description="Helical" evidence="2">
    <location>
        <begin position="188"/>
        <end position="207"/>
    </location>
</feature>
<feature type="transmembrane region" description="Helical" evidence="2">
    <location>
        <begin position="213"/>
        <end position="231"/>
    </location>
</feature>
<feature type="compositionally biased region" description="Polar residues" evidence="1">
    <location>
        <begin position="289"/>
        <end position="298"/>
    </location>
</feature>
<feature type="transmembrane region" description="Helical" evidence="2">
    <location>
        <begin position="69"/>
        <end position="90"/>
    </location>
</feature>
<dbReference type="Pfam" id="PF20151">
    <property type="entry name" value="DUF6533"/>
    <property type="match status" value="1"/>
</dbReference>
<keyword evidence="5" id="KW-1185">Reference proteome</keyword>
<evidence type="ECO:0000256" key="1">
    <source>
        <dbReference type="SAM" id="MobiDB-lite"/>
    </source>
</evidence>
<feature type="compositionally biased region" description="Polar residues" evidence="1">
    <location>
        <begin position="389"/>
        <end position="400"/>
    </location>
</feature>
<protein>
    <recommendedName>
        <fullName evidence="3">DUF6533 domain-containing protein</fullName>
    </recommendedName>
</protein>
<feature type="domain" description="DUF6533" evidence="3">
    <location>
        <begin position="7"/>
        <end position="50"/>
    </location>
</feature>
<name>A0AAD7EA43_9AGAR</name>
<feature type="region of interest" description="Disordered" evidence="1">
    <location>
        <begin position="267"/>
        <end position="344"/>
    </location>
</feature>
<feature type="transmembrane region" description="Helical" evidence="2">
    <location>
        <begin position="146"/>
        <end position="167"/>
    </location>
</feature>
<feature type="region of interest" description="Disordered" evidence="1">
    <location>
        <begin position="356"/>
        <end position="406"/>
    </location>
</feature>
<keyword evidence="2" id="KW-0812">Transmembrane</keyword>
<dbReference type="Proteomes" id="UP001218218">
    <property type="component" value="Unassembled WGS sequence"/>
</dbReference>
<proteinExistence type="predicted"/>
<evidence type="ECO:0000256" key="2">
    <source>
        <dbReference type="SAM" id="Phobius"/>
    </source>
</evidence>
<reference evidence="4" key="1">
    <citation type="submission" date="2023-03" db="EMBL/GenBank/DDBJ databases">
        <title>Massive genome expansion in bonnet fungi (Mycena s.s.) driven by repeated elements and novel gene families across ecological guilds.</title>
        <authorList>
            <consortium name="Lawrence Berkeley National Laboratory"/>
            <person name="Harder C.B."/>
            <person name="Miyauchi S."/>
            <person name="Viragh M."/>
            <person name="Kuo A."/>
            <person name="Thoen E."/>
            <person name="Andreopoulos B."/>
            <person name="Lu D."/>
            <person name="Skrede I."/>
            <person name="Drula E."/>
            <person name="Henrissat B."/>
            <person name="Morin E."/>
            <person name="Kohler A."/>
            <person name="Barry K."/>
            <person name="LaButti K."/>
            <person name="Morin E."/>
            <person name="Salamov A."/>
            <person name="Lipzen A."/>
            <person name="Mereny Z."/>
            <person name="Hegedus B."/>
            <person name="Baldrian P."/>
            <person name="Stursova M."/>
            <person name="Weitz H."/>
            <person name="Taylor A."/>
            <person name="Grigoriev I.V."/>
            <person name="Nagy L.G."/>
            <person name="Martin F."/>
            <person name="Kauserud H."/>
        </authorList>
    </citation>
    <scope>NUCLEOTIDE SEQUENCE</scope>
    <source>
        <strain evidence="4">CBHHK002</strain>
    </source>
</reference>
<organism evidence="4 5">
    <name type="scientific">Mycena albidolilacea</name>
    <dbReference type="NCBI Taxonomy" id="1033008"/>
    <lineage>
        <taxon>Eukaryota</taxon>
        <taxon>Fungi</taxon>
        <taxon>Dikarya</taxon>
        <taxon>Basidiomycota</taxon>
        <taxon>Agaricomycotina</taxon>
        <taxon>Agaricomycetes</taxon>
        <taxon>Agaricomycetidae</taxon>
        <taxon>Agaricales</taxon>
        <taxon>Marasmiineae</taxon>
        <taxon>Mycenaceae</taxon>
        <taxon>Mycena</taxon>
    </lineage>
</organism>
<evidence type="ECO:0000313" key="5">
    <source>
        <dbReference type="Proteomes" id="UP001218218"/>
    </source>
</evidence>
<feature type="compositionally biased region" description="Polar residues" evidence="1">
    <location>
        <begin position="313"/>
        <end position="324"/>
    </location>
</feature>
<accession>A0AAD7EA43</accession>
<gene>
    <name evidence="4" type="ORF">DFH08DRAFT_720772</name>
</gene>
<evidence type="ECO:0000259" key="3">
    <source>
        <dbReference type="Pfam" id="PF20151"/>
    </source>
</evidence>
<feature type="transmembrane region" description="Helical" evidence="2">
    <location>
        <begin position="39"/>
        <end position="57"/>
    </location>
</feature>
<dbReference type="InterPro" id="IPR045340">
    <property type="entry name" value="DUF6533"/>
</dbReference>
<sequence length="406" mass="43397">ALAATGTVAFAIILWEYATLLPEEIRLYRRNVWTTTPPYGFLALRYGSILATFPVLFLSTAENVHCQVAASFTQVGVVLVVASSGIIFAIRTSLLWSDDWNVRGALSGLLGIVTVCWIAVATQYRAVTAPVHLFGSNCRVLPTAPWMPLGNAVFTSFLLITLILTLLKFRSHLPRDSLVIHLIYRANLLYLLGTTLTAATAFLIQIISPPSSPLAVCTQPIATVFIVAFGTRAFRNMALANALDADRTAGLPMADISKSPSIFSDESEMRFAPAPNPPPTRSLPPVLTRSRSTASIGTPRSPITGPTRPRLRTGNSSRPPTAGSTAPADPFAPAPFSSPPGSYTAESLLSASVSVFSSSMQSTSPLRPSRSGPDSYYMNTDQPPPGSASYPSRSPLSDSLHQPHAL</sequence>
<dbReference type="AlphaFoldDB" id="A0AAD7EA43"/>
<feature type="non-terminal residue" evidence="4">
    <location>
        <position position="1"/>
    </location>
</feature>
<feature type="transmembrane region" description="Helical" evidence="2">
    <location>
        <begin position="102"/>
        <end position="126"/>
    </location>
</feature>
<dbReference type="EMBL" id="JARIHO010000093">
    <property type="protein sequence ID" value="KAJ7306279.1"/>
    <property type="molecule type" value="Genomic_DNA"/>
</dbReference>